<gene>
    <name evidence="4" type="primary">LOC136083823</name>
</gene>
<feature type="transmembrane region" description="Helical" evidence="2">
    <location>
        <begin position="79"/>
        <end position="101"/>
    </location>
</feature>
<feature type="transmembrane region" description="Helical" evidence="2">
    <location>
        <begin position="260"/>
        <end position="281"/>
    </location>
</feature>
<proteinExistence type="predicted"/>
<feature type="transmembrane region" description="Helical" evidence="2">
    <location>
        <begin position="301"/>
        <end position="321"/>
    </location>
</feature>
<reference evidence="4" key="1">
    <citation type="submission" date="2025-08" db="UniProtKB">
        <authorList>
            <consortium name="RefSeq"/>
        </authorList>
    </citation>
    <scope>IDENTIFICATION</scope>
</reference>
<feature type="transmembrane region" description="Helical" evidence="2">
    <location>
        <begin position="113"/>
        <end position="138"/>
    </location>
</feature>
<feature type="transmembrane region" description="Helical" evidence="2">
    <location>
        <begin position="150"/>
        <end position="169"/>
    </location>
</feature>
<dbReference type="GeneID" id="136083823"/>
<keyword evidence="2" id="KW-1133">Transmembrane helix</keyword>
<organism evidence="3 4">
    <name type="scientific">Hydra vulgaris</name>
    <name type="common">Hydra</name>
    <name type="synonym">Hydra attenuata</name>
    <dbReference type="NCBI Taxonomy" id="6087"/>
    <lineage>
        <taxon>Eukaryota</taxon>
        <taxon>Metazoa</taxon>
        <taxon>Cnidaria</taxon>
        <taxon>Hydrozoa</taxon>
        <taxon>Hydroidolina</taxon>
        <taxon>Anthoathecata</taxon>
        <taxon>Aplanulata</taxon>
        <taxon>Hydridae</taxon>
        <taxon>Hydra</taxon>
    </lineage>
</organism>
<dbReference type="Gene3D" id="1.20.1070.10">
    <property type="entry name" value="Rhodopsin 7-helix transmembrane proteins"/>
    <property type="match status" value="1"/>
</dbReference>
<sequence>MQVGNIKSCKKNKRSSRNNNKQHYTRFPLLKMNYTELLNRLLLLKMNFTLLNNSATTDEDPISYNINDNTGMGNSKNEYIVYETFSVIGVILNTVGLIVLVKFTNKLDLTQRYILIQLCFIDFCVSLEEAILNLLVLIGKMTFETLGKSLIALSILKTALYYTTFWFIFDRFLHIKLNVKYIIYWSKKKTIIVMIILLSIAILIGSLLGTGVINYSYEYTIYACYDLVIVSFSVFFYTYTLVHFYKQKANVRSNQQNKGIFKGILLSVSIITIFVVLFAIPDALMALSNTAKIKINGPTSMYVNISLTLSLWTDAIVYIFASPQVRIVLKRSLKRLIYKKKHLNKNKFTATLSSSIGSMKNSSL</sequence>
<accession>A0ABM4CDJ8</accession>
<keyword evidence="2" id="KW-0472">Membrane</keyword>
<dbReference type="SUPFAM" id="SSF81321">
    <property type="entry name" value="Family A G protein-coupled receptor-like"/>
    <property type="match status" value="1"/>
</dbReference>
<feature type="transmembrane region" description="Helical" evidence="2">
    <location>
        <begin position="219"/>
        <end position="239"/>
    </location>
</feature>
<name>A0ABM4CDJ8_HYDVU</name>
<protein>
    <submittedName>
        <fullName evidence="4">Uncharacterized protein LOC136083823 isoform X1</fullName>
    </submittedName>
</protein>
<evidence type="ECO:0000313" key="4">
    <source>
        <dbReference type="RefSeq" id="XP_065659757.1"/>
    </source>
</evidence>
<evidence type="ECO:0000256" key="2">
    <source>
        <dbReference type="SAM" id="Phobius"/>
    </source>
</evidence>
<dbReference type="RefSeq" id="XP_065659757.1">
    <property type="nucleotide sequence ID" value="XM_065803685.1"/>
</dbReference>
<evidence type="ECO:0000313" key="3">
    <source>
        <dbReference type="Proteomes" id="UP001652625"/>
    </source>
</evidence>
<keyword evidence="2" id="KW-0812">Transmembrane</keyword>
<keyword evidence="3" id="KW-1185">Reference proteome</keyword>
<feature type="transmembrane region" description="Helical" evidence="2">
    <location>
        <begin position="190"/>
        <end position="213"/>
    </location>
</feature>
<feature type="region of interest" description="Disordered" evidence="1">
    <location>
        <begin position="1"/>
        <end position="20"/>
    </location>
</feature>
<dbReference type="Proteomes" id="UP001652625">
    <property type="component" value="Chromosome 08"/>
</dbReference>
<evidence type="ECO:0000256" key="1">
    <source>
        <dbReference type="SAM" id="MobiDB-lite"/>
    </source>
</evidence>